<evidence type="ECO:0000256" key="14">
    <source>
        <dbReference type="ARBA" id="ARBA00023264"/>
    </source>
</evidence>
<feature type="transmembrane region" description="Helical" evidence="19">
    <location>
        <begin position="98"/>
        <end position="119"/>
    </location>
</feature>
<dbReference type="PANTHER" id="PTHR34299">
    <property type="entry name" value="DIACYLGLYCEROL KINASE"/>
    <property type="match status" value="1"/>
</dbReference>
<dbReference type="Proteomes" id="UP000029409">
    <property type="component" value="Chromosome"/>
</dbReference>
<keyword evidence="7 17" id="KW-0547">Nucleotide-binding</keyword>
<feature type="binding site" evidence="17">
    <location>
        <position position="78"/>
    </location>
    <ligand>
        <name>ATP</name>
        <dbReference type="ChEBI" id="CHEBI:30616"/>
    </ligand>
</feature>
<keyword evidence="14" id="KW-1208">Phospholipid metabolism</keyword>
<dbReference type="PROSITE" id="PS01069">
    <property type="entry name" value="DAGK_PROKAR"/>
    <property type="match status" value="1"/>
</dbReference>
<comment type="cofactor">
    <cofactor evidence="18">
        <name>Mg(2+)</name>
        <dbReference type="ChEBI" id="CHEBI:18420"/>
    </cofactor>
    <text evidence="18">Mn(2+), Zn(2+), Cd(2+) and Co(2+) support activity to lesser extents.</text>
</comment>
<proteinExistence type="inferred from homology"/>
<feature type="binding site" evidence="17">
    <location>
        <begin position="87"/>
        <end position="89"/>
    </location>
    <ligand>
        <name>ATP</name>
        <dbReference type="ChEBI" id="CHEBI:30616"/>
    </ligand>
</feature>
<dbReference type="GO" id="GO:0016301">
    <property type="term" value="F:kinase activity"/>
    <property type="evidence" value="ECO:0007669"/>
    <property type="project" value="UniProtKB-KW"/>
</dbReference>
<feature type="binding site" evidence="17">
    <location>
        <begin position="96"/>
        <end position="97"/>
    </location>
    <ligand>
        <name>ATP</name>
        <dbReference type="ChEBI" id="CHEBI:30616"/>
    </ligand>
</feature>
<evidence type="ECO:0000256" key="5">
    <source>
        <dbReference type="ARBA" id="ARBA00022679"/>
    </source>
</evidence>
<dbReference type="OrthoDB" id="9789934at2"/>
<dbReference type="RefSeq" id="WP_042207749.1">
    <property type="nucleotide sequence ID" value="NZ_CP009288.1"/>
</dbReference>
<dbReference type="GO" id="GO:0008654">
    <property type="term" value="P:phospholipid biosynthetic process"/>
    <property type="evidence" value="ECO:0007669"/>
    <property type="project" value="UniProtKB-KW"/>
</dbReference>
<gene>
    <name evidence="20" type="ORF">PDUR_20095</name>
</gene>
<keyword evidence="9 17" id="KW-0067">ATP-binding</keyword>
<dbReference type="GO" id="GO:0046872">
    <property type="term" value="F:metal ion binding"/>
    <property type="evidence" value="ECO:0007669"/>
    <property type="project" value="UniProtKB-KW"/>
</dbReference>
<keyword evidence="21" id="KW-1185">Reference proteome</keyword>
<dbReference type="GO" id="GO:0005886">
    <property type="term" value="C:plasma membrane"/>
    <property type="evidence" value="ECO:0007669"/>
    <property type="project" value="UniProtKB-SubCell"/>
</dbReference>
<evidence type="ECO:0000256" key="11">
    <source>
        <dbReference type="ARBA" id="ARBA00023098"/>
    </source>
</evidence>
<dbReference type="InterPro" id="IPR036945">
    <property type="entry name" value="DAGK_sf"/>
</dbReference>
<feature type="transmembrane region" description="Helical" evidence="19">
    <location>
        <begin position="33"/>
        <end position="52"/>
    </location>
</feature>
<evidence type="ECO:0000313" key="21">
    <source>
        <dbReference type="Proteomes" id="UP000029409"/>
    </source>
</evidence>
<keyword evidence="5" id="KW-0808">Transferase</keyword>
<protein>
    <submittedName>
        <fullName evidence="20">Diacylglycerol kinase</fullName>
    </submittedName>
</protein>
<evidence type="ECO:0000256" key="13">
    <source>
        <dbReference type="ARBA" id="ARBA00023209"/>
    </source>
</evidence>
<dbReference type="KEGG" id="pdu:PDUR_20095"/>
<keyword evidence="18" id="KW-0479">Metal-binding</keyword>
<evidence type="ECO:0000256" key="12">
    <source>
        <dbReference type="ARBA" id="ARBA00023136"/>
    </source>
</evidence>
<dbReference type="CDD" id="cd14265">
    <property type="entry name" value="UDPK_IM_like"/>
    <property type="match status" value="1"/>
</dbReference>
<accession>A0A089HTA7</accession>
<comment type="subcellular location">
    <subcellularLocation>
        <location evidence="1">Cell membrane</location>
        <topology evidence="1">Multi-pass membrane protein</topology>
    </subcellularLocation>
</comment>
<evidence type="ECO:0000256" key="15">
    <source>
        <dbReference type="PIRSR" id="PIRSR600829-1"/>
    </source>
</evidence>
<keyword evidence="8 20" id="KW-0418">Kinase</keyword>
<dbReference type="STRING" id="44251.PDUR_20095"/>
<feature type="binding site" evidence="17">
    <location>
        <position position="11"/>
    </location>
    <ligand>
        <name>ATP</name>
        <dbReference type="ChEBI" id="CHEBI:30616"/>
    </ligand>
</feature>
<dbReference type="Gene3D" id="1.10.287.3610">
    <property type="match status" value="1"/>
</dbReference>
<evidence type="ECO:0000256" key="4">
    <source>
        <dbReference type="ARBA" id="ARBA00022516"/>
    </source>
</evidence>
<sequence>MPKNTAVGPKRFWKSFWYAAQGLRQAFRTEMNMKVHTCLAIVVLLFAALLHIPPEDWMLLLLAITLVLVAELINTAIESVVDLVSPEVHPLAKAAKDTAAGAVFLAAVFAVIAGIYVFYHPVIDWITALMS</sequence>
<name>A0A089HTA7_PAEDU</name>
<evidence type="ECO:0000256" key="8">
    <source>
        <dbReference type="ARBA" id="ARBA00022777"/>
    </source>
</evidence>
<dbReference type="InterPro" id="IPR033717">
    <property type="entry name" value="UDPK"/>
</dbReference>
<keyword evidence="3" id="KW-1003">Cell membrane</keyword>
<dbReference type="InterPro" id="IPR000829">
    <property type="entry name" value="DAGK"/>
</dbReference>
<evidence type="ECO:0000256" key="1">
    <source>
        <dbReference type="ARBA" id="ARBA00004651"/>
    </source>
</evidence>
<keyword evidence="12 19" id="KW-0472">Membrane</keyword>
<keyword evidence="13" id="KW-0594">Phospholipid biosynthesis</keyword>
<evidence type="ECO:0000256" key="17">
    <source>
        <dbReference type="PIRSR" id="PIRSR600829-3"/>
    </source>
</evidence>
<feature type="binding site" evidence="16">
    <location>
        <position position="71"/>
    </location>
    <ligand>
        <name>substrate</name>
    </ligand>
</feature>
<keyword evidence="18" id="KW-0460">Magnesium</keyword>
<dbReference type="AlphaFoldDB" id="A0A089HTA7"/>
<evidence type="ECO:0000256" key="18">
    <source>
        <dbReference type="PIRSR" id="PIRSR600829-4"/>
    </source>
</evidence>
<keyword evidence="10 19" id="KW-1133">Transmembrane helix</keyword>
<evidence type="ECO:0000256" key="10">
    <source>
        <dbReference type="ARBA" id="ARBA00022989"/>
    </source>
</evidence>
<dbReference type="eggNOG" id="COG0818">
    <property type="taxonomic scope" value="Bacteria"/>
</dbReference>
<feature type="active site" description="Proton acceptor" evidence="15">
    <location>
        <position position="71"/>
    </location>
</feature>
<feature type="binding site" evidence="18">
    <location>
        <position position="30"/>
    </location>
    <ligand>
        <name>a divalent metal cation</name>
        <dbReference type="ChEBI" id="CHEBI:60240"/>
    </ligand>
</feature>
<feature type="binding site" evidence="17">
    <location>
        <position position="30"/>
    </location>
    <ligand>
        <name>ATP</name>
        <dbReference type="ChEBI" id="CHEBI:30616"/>
    </ligand>
</feature>
<evidence type="ECO:0000313" key="20">
    <source>
        <dbReference type="EMBL" id="AIQ13955.1"/>
    </source>
</evidence>
<evidence type="ECO:0000256" key="19">
    <source>
        <dbReference type="SAM" id="Phobius"/>
    </source>
</evidence>
<feature type="binding site" evidence="18">
    <location>
        <position position="78"/>
    </location>
    <ligand>
        <name>a divalent metal cation</name>
        <dbReference type="ChEBI" id="CHEBI:60240"/>
    </ligand>
</feature>
<dbReference type="PANTHER" id="PTHR34299:SF1">
    <property type="entry name" value="DIACYLGLYCEROL KINASE"/>
    <property type="match status" value="1"/>
</dbReference>
<keyword evidence="4" id="KW-0444">Lipid biosynthesis</keyword>
<evidence type="ECO:0000256" key="6">
    <source>
        <dbReference type="ARBA" id="ARBA00022692"/>
    </source>
</evidence>
<comment type="similarity">
    <text evidence="2">Belongs to the bacterial diacylglycerol kinase family.</text>
</comment>
<feature type="binding site" evidence="16">
    <location>
        <position position="11"/>
    </location>
    <ligand>
        <name>substrate</name>
    </ligand>
</feature>
<keyword evidence="6 19" id="KW-0812">Transmembrane</keyword>
<reference evidence="20 21" key="1">
    <citation type="submission" date="2014-08" db="EMBL/GenBank/DDBJ databases">
        <title>Comparative genomics of the Paenibacillus odorifer group.</title>
        <authorList>
            <person name="den Bakker H.C."/>
            <person name="Tsai Y.-C."/>
            <person name="Martin N."/>
            <person name="Korlach J."/>
            <person name="Wiedmann M."/>
        </authorList>
    </citation>
    <scope>NUCLEOTIDE SEQUENCE [LARGE SCALE GENOMIC DNA]</scope>
    <source>
        <strain evidence="20 21">DSM 1735</strain>
    </source>
</reference>
<organism evidence="20 21">
    <name type="scientific">Paenibacillus durus</name>
    <name type="common">Paenibacillus azotofixans</name>
    <dbReference type="NCBI Taxonomy" id="44251"/>
    <lineage>
        <taxon>Bacteria</taxon>
        <taxon>Bacillati</taxon>
        <taxon>Bacillota</taxon>
        <taxon>Bacilli</taxon>
        <taxon>Bacillales</taxon>
        <taxon>Paenibacillaceae</taxon>
        <taxon>Paenibacillus</taxon>
    </lineage>
</organism>
<dbReference type="EMBL" id="CP009288">
    <property type="protein sequence ID" value="AIQ13955.1"/>
    <property type="molecule type" value="Genomic_DNA"/>
</dbReference>
<dbReference type="GO" id="GO:0005524">
    <property type="term" value="F:ATP binding"/>
    <property type="evidence" value="ECO:0007669"/>
    <property type="project" value="UniProtKB-KW"/>
</dbReference>
<evidence type="ECO:0000256" key="7">
    <source>
        <dbReference type="ARBA" id="ARBA00022741"/>
    </source>
</evidence>
<evidence type="ECO:0000256" key="16">
    <source>
        <dbReference type="PIRSR" id="PIRSR600829-2"/>
    </source>
</evidence>
<evidence type="ECO:0000256" key="9">
    <source>
        <dbReference type="ARBA" id="ARBA00022840"/>
    </source>
</evidence>
<evidence type="ECO:0000256" key="2">
    <source>
        <dbReference type="ARBA" id="ARBA00005967"/>
    </source>
</evidence>
<feature type="binding site" evidence="17">
    <location>
        <position position="18"/>
    </location>
    <ligand>
        <name>ATP</name>
        <dbReference type="ChEBI" id="CHEBI:30616"/>
    </ligand>
</feature>
<evidence type="ECO:0000256" key="3">
    <source>
        <dbReference type="ARBA" id="ARBA00022475"/>
    </source>
</evidence>
<feature type="transmembrane region" description="Helical" evidence="19">
    <location>
        <begin position="58"/>
        <end position="77"/>
    </location>
</feature>
<dbReference type="Pfam" id="PF01219">
    <property type="entry name" value="DAGK_prokar"/>
    <property type="match status" value="1"/>
</dbReference>
<keyword evidence="11" id="KW-0443">Lipid metabolism</keyword>